<dbReference type="SUPFAM" id="SSF52540">
    <property type="entry name" value="P-loop containing nucleoside triphosphate hydrolases"/>
    <property type="match status" value="1"/>
</dbReference>
<dbReference type="Gene3D" id="3.40.50.300">
    <property type="entry name" value="P-loop containing nucleotide triphosphate hydrolases"/>
    <property type="match status" value="1"/>
</dbReference>
<dbReference type="STRING" id="1086013.SAMN05421774_11148"/>
<dbReference type="AlphaFoldDB" id="A0A1N7QHG4"/>
<dbReference type="Pfam" id="PF00685">
    <property type="entry name" value="Sulfotransfer_1"/>
    <property type="match status" value="1"/>
</dbReference>
<organism evidence="4 5">
    <name type="scientific">Gemmobacter megaterium</name>
    <dbReference type="NCBI Taxonomy" id="1086013"/>
    <lineage>
        <taxon>Bacteria</taxon>
        <taxon>Pseudomonadati</taxon>
        <taxon>Pseudomonadota</taxon>
        <taxon>Alphaproteobacteria</taxon>
        <taxon>Rhodobacterales</taxon>
        <taxon>Paracoccaceae</taxon>
        <taxon>Gemmobacter</taxon>
    </lineage>
</organism>
<keyword evidence="5" id="KW-1185">Reference proteome</keyword>
<proteinExistence type="inferred from homology"/>
<comment type="similarity">
    <text evidence="1">Belongs to the sulfotransferase 1 family.</text>
</comment>
<keyword evidence="2 4" id="KW-0808">Transferase</keyword>
<dbReference type="InterPro" id="IPR000863">
    <property type="entry name" value="Sulfotransferase_dom"/>
</dbReference>
<evidence type="ECO:0000259" key="3">
    <source>
        <dbReference type="Pfam" id="PF00685"/>
    </source>
</evidence>
<sequence length="245" mass="28185">MRSVMCVSMHKAGSTITDSILLDFMNAKGMEIDRISLLAPKSAIPVKDLYVQYQEKMKLDGVYYGVARGPFVSQMPILKNMKIIMQVRDPRDCITSAYFSFKTSHVPPKDPAKLQEFMERRKKLEEMDIDQYAVAEAGGYKHRLSILKKLMDGHNDILLLKYEDMVTQTPKWLNQISEFIDQPITDELRTTLGDKVNFSVPKEDESKHKRQVLPGDHMRKLKPDTIRAMSERMADELGFFGYAMP</sequence>
<dbReference type="Proteomes" id="UP000186141">
    <property type="component" value="Unassembled WGS sequence"/>
</dbReference>
<reference evidence="4 5" key="1">
    <citation type="submission" date="2017-01" db="EMBL/GenBank/DDBJ databases">
        <authorList>
            <person name="Mah S.A."/>
            <person name="Swanson W.J."/>
            <person name="Moy G.W."/>
            <person name="Vacquier V.D."/>
        </authorList>
    </citation>
    <scope>NUCLEOTIDE SEQUENCE [LARGE SCALE GENOMIC DNA]</scope>
    <source>
        <strain evidence="4 5">DSM 26375</strain>
    </source>
</reference>
<protein>
    <submittedName>
        <fullName evidence="4">Sulfotransferase domain-containing protein</fullName>
    </submittedName>
</protein>
<name>A0A1N7QHG4_9RHOB</name>
<dbReference type="GO" id="GO:0008146">
    <property type="term" value="F:sulfotransferase activity"/>
    <property type="evidence" value="ECO:0007669"/>
    <property type="project" value="InterPro"/>
</dbReference>
<evidence type="ECO:0000313" key="4">
    <source>
        <dbReference type="EMBL" id="SIT22268.1"/>
    </source>
</evidence>
<dbReference type="OrthoDB" id="8446141at2"/>
<dbReference type="PANTHER" id="PTHR11783">
    <property type="entry name" value="SULFOTRANSFERASE SULT"/>
    <property type="match status" value="1"/>
</dbReference>
<dbReference type="InterPro" id="IPR027417">
    <property type="entry name" value="P-loop_NTPase"/>
</dbReference>
<gene>
    <name evidence="4" type="ORF">SAMN05421774_11148</name>
</gene>
<evidence type="ECO:0000313" key="5">
    <source>
        <dbReference type="Proteomes" id="UP000186141"/>
    </source>
</evidence>
<evidence type="ECO:0000256" key="2">
    <source>
        <dbReference type="ARBA" id="ARBA00022679"/>
    </source>
</evidence>
<feature type="domain" description="Sulfotransferase" evidence="3">
    <location>
        <begin position="77"/>
        <end position="212"/>
    </location>
</feature>
<dbReference type="RefSeq" id="WP_083701362.1">
    <property type="nucleotide sequence ID" value="NZ_BMEH01000011.1"/>
</dbReference>
<dbReference type="EMBL" id="FTOT01000011">
    <property type="protein sequence ID" value="SIT22268.1"/>
    <property type="molecule type" value="Genomic_DNA"/>
</dbReference>
<evidence type="ECO:0000256" key="1">
    <source>
        <dbReference type="ARBA" id="ARBA00005771"/>
    </source>
</evidence>
<accession>A0A1N7QHG4</accession>